<dbReference type="GO" id="GO:0047617">
    <property type="term" value="F:fatty acyl-CoA hydrolase activity"/>
    <property type="evidence" value="ECO:0007669"/>
    <property type="project" value="TreeGrafter"/>
</dbReference>
<keyword evidence="2 3" id="KW-0378">Hydrolase</keyword>
<sequence length="135" mass="15625">MRTFEFKARVYYSDTDAEGIIYHTRYLDFAEHARTEMLREALPDKSQYELAQGDGGIIIVVRSMNIEFRSAGHLDDELTVYTQMVDMQHFSCTFEQKIMRGETVLCEIKIKAAFLSAVTRKPTPIPEYIKVAMED</sequence>
<proteinExistence type="inferred from homology"/>
<accession>A0A9D9IBR8</accession>
<organism evidence="3 4">
    <name type="scientific">Candidatus Ornithospirochaeta stercoravium</name>
    <dbReference type="NCBI Taxonomy" id="2840897"/>
    <lineage>
        <taxon>Bacteria</taxon>
        <taxon>Pseudomonadati</taxon>
        <taxon>Spirochaetota</taxon>
        <taxon>Spirochaetia</taxon>
        <taxon>Spirochaetales</taxon>
        <taxon>Spirochaetaceae</taxon>
        <taxon>Spirochaetaceae incertae sedis</taxon>
        <taxon>Candidatus Ornithospirochaeta</taxon>
    </lineage>
</organism>
<dbReference type="NCBIfam" id="TIGR00051">
    <property type="entry name" value="YbgC/FadM family acyl-CoA thioesterase"/>
    <property type="match status" value="1"/>
</dbReference>
<dbReference type="SUPFAM" id="SSF54637">
    <property type="entry name" value="Thioesterase/thiol ester dehydrase-isomerase"/>
    <property type="match status" value="1"/>
</dbReference>
<dbReference type="FunFam" id="3.10.129.10:FF:000004">
    <property type="entry name" value="Tol-pal system-associated acyl-CoA thioesterase"/>
    <property type="match status" value="1"/>
</dbReference>
<dbReference type="PANTHER" id="PTHR31793">
    <property type="entry name" value="4-HYDROXYBENZOYL-COA THIOESTERASE FAMILY MEMBER"/>
    <property type="match status" value="1"/>
</dbReference>
<dbReference type="Pfam" id="PF13279">
    <property type="entry name" value="4HBT_2"/>
    <property type="match status" value="1"/>
</dbReference>
<evidence type="ECO:0000256" key="1">
    <source>
        <dbReference type="ARBA" id="ARBA00005953"/>
    </source>
</evidence>
<reference evidence="3" key="2">
    <citation type="journal article" date="2021" name="PeerJ">
        <title>Extensive microbial diversity within the chicken gut microbiome revealed by metagenomics and culture.</title>
        <authorList>
            <person name="Gilroy R."/>
            <person name="Ravi A."/>
            <person name="Getino M."/>
            <person name="Pursley I."/>
            <person name="Horton D.L."/>
            <person name="Alikhan N.F."/>
            <person name="Baker D."/>
            <person name="Gharbi K."/>
            <person name="Hall N."/>
            <person name="Watson M."/>
            <person name="Adriaenssens E.M."/>
            <person name="Foster-Nyarko E."/>
            <person name="Jarju S."/>
            <person name="Secka A."/>
            <person name="Antonio M."/>
            <person name="Oren A."/>
            <person name="Chaudhuri R.R."/>
            <person name="La Ragione R."/>
            <person name="Hildebrand F."/>
            <person name="Pallen M.J."/>
        </authorList>
    </citation>
    <scope>NUCLEOTIDE SEQUENCE</scope>
    <source>
        <strain evidence="3">14700</strain>
    </source>
</reference>
<dbReference type="PANTHER" id="PTHR31793:SF37">
    <property type="entry name" value="ACYL-COA THIOESTER HYDROLASE YBGC"/>
    <property type="match status" value="1"/>
</dbReference>
<dbReference type="InterPro" id="IPR029069">
    <property type="entry name" value="HotDog_dom_sf"/>
</dbReference>
<dbReference type="EMBL" id="JADIMF010000086">
    <property type="protein sequence ID" value="MBO8469240.1"/>
    <property type="molecule type" value="Genomic_DNA"/>
</dbReference>
<evidence type="ECO:0000256" key="2">
    <source>
        <dbReference type="ARBA" id="ARBA00022801"/>
    </source>
</evidence>
<dbReference type="Proteomes" id="UP000810292">
    <property type="component" value="Unassembled WGS sequence"/>
</dbReference>
<protein>
    <submittedName>
        <fullName evidence="3">YbgC/FadM family acyl-CoA thioesterase</fullName>
        <ecNumber evidence="3">3.1.2.-</ecNumber>
    </submittedName>
</protein>
<dbReference type="Gene3D" id="3.10.129.10">
    <property type="entry name" value="Hotdog Thioesterase"/>
    <property type="match status" value="1"/>
</dbReference>
<dbReference type="CDD" id="cd00586">
    <property type="entry name" value="4HBT"/>
    <property type="match status" value="1"/>
</dbReference>
<dbReference type="InterPro" id="IPR050563">
    <property type="entry name" value="4-hydroxybenzoyl-CoA_TE"/>
</dbReference>
<dbReference type="EC" id="3.1.2.-" evidence="3"/>
<dbReference type="InterPro" id="IPR006684">
    <property type="entry name" value="YbgC/YbaW"/>
</dbReference>
<dbReference type="PIRSF" id="PIRSF003230">
    <property type="entry name" value="YbgC"/>
    <property type="match status" value="1"/>
</dbReference>
<comment type="caution">
    <text evidence="3">The sequence shown here is derived from an EMBL/GenBank/DDBJ whole genome shotgun (WGS) entry which is preliminary data.</text>
</comment>
<dbReference type="AlphaFoldDB" id="A0A9D9IBR8"/>
<comment type="similarity">
    <text evidence="1">Belongs to the 4-hydroxybenzoyl-CoA thioesterase family.</text>
</comment>
<evidence type="ECO:0000313" key="3">
    <source>
        <dbReference type="EMBL" id="MBO8469240.1"/>
    </source>
</evidence>
<reference evidence="3" key="1">
    <citation type="submission" date="2020-10" db="EMBL/GenBank/DDBJ databases">
        <authorList>
            <person name="Gilroy R."/>
        </authorList>
    </citation>
    <scope>NUCLEOTIDE SEQUENCE</scope>
    <source>
        <strain evidence="3">14700</strain>
    </source>
</reference>
<name>A0A9D9IBR8_9SPIO</name>
<gene>
    <name evidence="3" type="ORF">IAA72_05605</name>
</gene>
<evidence type="ECO:0000313" key="4">
    <source>
        <dbReference type="Proteomes" id="UP000810292"/>
    </source>
</evidence>